<dbReference type="GO" id="GO:0043565">
    <property type="term" value="F:sequence-specific DNA binding"/>
    <property type="evidence" value="ECO:0007669"/>
    <property type="project" value="InterPro"/>
</dbReference>
<dbReference type="GO" id="GO:0000160">
    <property type="term" value="P:phosphorelay signal transduction system"/>
    <property type="evidence" value="ECO:0007669"/>
    <property type="project" value="InterPro"/>
</dbReference>
<dbReference type="SMART" id="SM00448">
    <property type="entry name" value="REC"/>
    <property type="match status" value="1"/>
</dbReference>
<comment type="caution">
    <text evidence="8">The sequence shown here is derived from an EMBL/GenBank/DDBJ whole genome shotgun (WGS) entry which is preliminary data.</text>
</comment>
<protein>
    <recommendedName>
        <fullName evidence="10">HTH araC/xylS-type domain-containing protein</fullName>
    </recommendedName>
</protein>
<dbReference type="Pfam" id="PF00072">
    <property type="entry name" value="Response_reg"/>
    <property type="match status" value="1"/>
</dbReference>
<dbReference type="SUPFAM" id="SSF46689">
    <property type="entry name" value="Homeodomain-like"/>
    <property type="match status" value="1"/>
</dbReference>
<dbReference type="InterPro" id="IPR009057">
    <property type="entry name" value="Homeodomain-like_sf"/>
</dbReference>
<sequence length="264" mass="27858">MQVPSSSAPPPSNGRPLGPDALDVGGEDSTERPLILIVGEDEGLREELRSRIAWTYRVEEAHCGPAGIEHALSVLPDLVLVDVTIPDADGIALLATLRDDGRTRHVPVILLSAGAPHDQAADVLGLAAGVAGLVTDWEPLLSLPASAIGPPLPPQDQSFLERVDDAIRTHMGSPSFGARALAEAVSVSPRQLRRRLAELTGESPAGHVRRIRLERAAALLRDGAMSVKEVSYAVGFASTSGFRAAFREAHGVAPSEFGREVFSS</sequence>
<evidence type="ECO:0000313" key="9">
    <source>
        <dbReference type="Proteomes" id="UP000216339"/>
    </source>
</evidence>
<gene>
    <name evidence="8" type="ORF">BSZ37_15490</name>
</gene>
<reference evidence="8 9" key="1">
    <citation type="submission" date="2016-11" db="EMBL/GenBank/DDBJ databases">
        <title>Study of marine rhodopsin-containing bacteria.</title>
        <authorList>
            <person name="Yoshizawa S."/>
            <person name="Kumagai Y."/>
            <person name="Kogure K."/>
        </authorList>
    </citation>
    <scope>NUCLEOTIDE SEQUENCE [LARGE SCALE GENOMIC DNA]</scope>
    <source>
        <strain evidence="8 9">SAORIC-28</strain>
    </source>
</reference>
<feature type="region of interest" description="Disordered" evidence="5">
    <location>
        <begin position="1"/>
        <end position="28"/>
    </location>
</feature>
<accession>A0A271J398</accession>
<feature type="domain" description="HTH araC/xylS-type" evidence="6">
    <location>
        <begin position="161"/>
        <end position="260"/>
    </location>
</feature>
<dbReference type="PROSITE" id="PS50110">
    <property type="entry name" value="RESPONSE_REGULATORY"/>
    <property type="match status" value="1"/>
</dbReference>
<dbReference type="InterPro" id="IPR001789">
    <property type="entry name" value="Sig_transdc_resp-reg_receiver"/>
</dbReference>
<keyword evidence="1" id="KW-0805">Transcription regulation</keyword>
<keyword evidence="2" id="KW-0238">DNA-binding</keyword>
<proteinExistence type="predicted"/>
<keyword evidence="4" id="KW-0597">Phosphoprotein</keyword>
<dbReference type="PROSITE" id="PS00041">
    <property type="entry name" value="HTH_ARAC_FAMILY_1"/>
    <property type="match status" value="1"/>
</dbReference>
<dbReference type="PANTHER" id="PTHR46796">
    <property type="entry name" value="HTH-TYPE TRANSCRIPTIONAL ACTIVATOR RHAS-RELATED"/>
    <property type="match status" value="1"/>
</dbReference>
<dbReference type="SUPFAM" id="SSF52172">
    <property type="entry name" value="CheY-like"/>
    <property type="match status" value="1"/>
</dbReference>
<evidence type="ECO:0000256" key="2">
    <source>
        <dbReference type="ARBA" id="ARBA00023125"/>
    </source>
</evidence>
<dbReference type="SMART" id="SM00342">
    <property type="entry name" value="HTH_ARAC"/>
    <property type="match status" value="1"/>
</dbReference>
<evidence type="ECO:0000256" key="1">
    <source>
        <dbReference type="ARBA" id="ARBA00023015"/>
    </source>
</evidence>
<dbReference type="PROSITE" id="PS01124">
    <property type="entry name" value="HTH_ARAC_FAMILY_2"/>
    <property type="match status" value="1"/>
</dbReference>
<dbReference type="AlphaFoldDB" id="A0A271J398"/>
<evidence type="ECO:0000259" key="7">
    <source>
        <dbReference type="PROSITE" id="PS50110"/>
    </source>
</evidence>
<feature type="modified residue" description="4-aspartylphosphate" evidence="4">
    <location>
        <position position="82"/>
    </location>
</feature>
<keyword evidence="3" id="KW-0804">Transcription</keyword>
<name>A0A271J398_9BACT</name>
<evidence type="ECO:0000256" key="3">
    <source>
        <dbReference type="ARBA" id="ARBA00023163"/>
    </source>
</evidence>
<dbReference type="EMBL" id="MQWD01000001">
    <property type="protein sequence ID" value="PAP77748.1"/>
    <property type="molecule type" value="Genomic_DNA"/>
</dbReference>
<dbReference type="Gene3D" id="3.40.50.2300">
    <property type="match status" value="1"/>
</dbReference>
<dbReference type="InterPro" id="IPR011006">
    <property type="entry name" value="CheY-like_superfamily"/>
</dbReference>
<feature type="domain" description="Response regulatory" evidence="7">
    <location>
        <begin position="34"/>
        <end position="151"/>
    </location>
</feature>
<evidence type="ECO:0000256" key="5">
    <source>
        <dbReference type="SAM" id="MobiDB-lite"/>
    </source>
</evidence>
<dbReference type="GO" id="GO:0003700">
    <property type="term" value="F:DNA-binding transcription factor activity"/>
    <property type="evidence" value="ECO:0007669"/>
    <property type="project" value="InterPro"/>
</dbReference>
<dbReference type="Gene3D" id="1.10.10.60">
    <property type="entry name" value="Homeodomain-like"/>
    <property type="match status" value="1"/>
</dbReference>
<evidence type="ECO:0000259" key="6">
    <source>
        <dbReference type="PROSITE" id="PS01124"/>
    </source>
</evidence>
<dbReference type="InterPro" id="IPR018062">
    <property type="entry name" value="HTH_AraC-typ_CS"/>
</dbReference>
<dbReference type="InterPro" id="IPR050204">
    <property type="entry name" value="AraC_XylS_family_regulators"/>
</dbReference>
<evidence type="ECO:0000313" key="8">
    <source>
        <dbReference type="EMBL" id="PAP77748.1"/>
    </source>
</evidence>
<dbReference type="Proteomes" id="UP000216339">
    <property type="component" value="Unassembled WGS sequence"/>
</dbReference>
<organism evidence="8 9">
    <name type="scientific">Rubrivirga marina</name>
    <dbReference type="NCBI Taxonomy" id="1196024"/>
    <lineage>
        <taxon>Bacteria</taxon>
        <taxon>Pseudomonadati</taxon>
        <taxon>Rhodothermota</taxon>
        <taxon>Rhodothermia</taxon>
        <taxon>Rhodothermales</taxon>
        <taxon>Rubricoccaceae</taxon>
        <taxon>Rubrivirga</taxon>
    </lineage>
</organism>
<keyword evidence="9" id="KW-1185">Reference proteome</keyword>
<dbReference type="InterPro" id="IPR018060">
    <property type="entry name" value="HTH_AraC"/>
</dbReference>
<dbReference type="Pfam" id="PF12833">
    <property type="entry name" value="HTH_18"/>
    <property type="match status" value="1"/>
</dbReference>
<evidence type="ECO:0008006" key="10">
    <source>
        <dbReference type="Google" id="ProtNLM"/>
    </source>
</evidence>
<evidence type="ECO:0000256" key="4">
    <source>
        <dbReference type="PROSITE-ProRule" id="PRU00169"/>
    </source>
</evidence>